<name>A0A644YBS3_9ZZZZ</name>
<accession>A0A644YBS3</accession>
<dbReference type="EMBL" id="VSSQ01004062">
    <property type="protein sequence ID" value="MPM23574.1"/>
    <property type="molecule type" value="Genomic_DNA"/>
</dbReference>
<feature type="region of interest" description="Disordered" evidence="1">
    <location>
        <begin position="1"/>
        <end position="150"/>
    </location>
</feature>
<sequence>MSPQHHDQHLRCRAVPASVRPGTPRSWPGRLPGQWATGPDPDQQPRPARPDRPSRQDPCRLALPPGPPRPLAVAHPVRPRLRGRQLGRPGPGPSGAAPLPHRARAAALPRPGPFGPAGLTLISRGGRTAEVRAPGPGTAGTCRAARLPRP</sequence>
<comment type="caution">
    <text evidence="2">The sequence shown here is derived from an EMBL/GenBank/DDBJ whole genome shotgun (WGS) entry which is preliminary data.</text>
</comment>
<reference evidence="2" key="1">
    <citation type="submission" date="2019-08" db="EMBL/GenBank/DDBJ databases">
        <authorList>
            <person name="Kucharzyk K."/>
            <person name="Murdoch R.W."/>
            <person name="Higgins S."/>
            <person name="Loffler F."/>
        </authorList>
    </citation>
    <scope>NUCLEOTIDE SEQUENCE</scope>
</reference>
<feature type="compositionally biased region" description="Low complexity" evidence="1">
    <location>
        <begin position="86"/>
        <end position="109"/>
    </location>
</feature>
<protein>
    <submittedName>
        <fullName evidence="2">Uncharacterized protein</fullName>
    </submittedName>
</protein>
<feature type="compositionally biased region" description="Basic and acidic residues" evidence="1">
    <location>
        <begin position="48"/>
        <end position="58"/>
    </location>
</feature>
<feature type="compositionally biased region" description="Basic and acidic residues" evidence="1">
    <location>
        <begin position="1"/>
        <end position="10"/>
    </location>
</feature>
<proteinExistence type="predicted"/>
<gene>
    <name evidence="2" type="ORF">SDC9_70048</name>
</gene>
<organism evidence="2">
    <name type="scientific">bioreactor metagenome</name>
    <dbReference type="NCBI Taxonomy" id="1076179"/>
    <lineage>
        <taxon>unclassified sequences</taxon>
        <taxon>metagenomes</taxon>
        <taxon>ecological metagenomes</taxon>
    </lineage>
</organism>
<evidence type="ECO:0000256" key="1">
    <source>
        <dbReference type="SAM" id="MobiDB-lite"/>
    </source>
</evidence>
<dbReference type="AlphaFoldDB" id="A0A644YBS3"/>
<evidence type="ECO:0000313" key="2">
    <source>
        <dbReference type="EMBL" id="MPM23574.1"/>
    </source>
</evidence>